<evidence type="ECO:0000313" key="2">
    <source>
        <dbReference type="EMBL" id="KAH8021016.1"/>
    </source>
</evidence>
<proteinExistence type="predicted"/>
<dbReference type="GO" id="GO:0005635">
    <property type="term" value="C:nuclear envelope"/>
    <property type="evidence" value="ECO:0007669"/>
    <property type="project" value="TreeGrafter"/>
</dbReference>
<protein>
    <recommendedName>
        <fullName evidence="1">Importin-7/11-like TPR repeats domain-containing protein</fullName>
    </recommendedName>
</protein>
<organism evidence="2 3">
    <name type="scientific">Rhipicephalus microplus</name>
    <name type="common">Cattle tick</name>
    <name type="synonym">Boophilus microplus</name>
    <dbReference type="NCBI Taxonomy" id="6941"/>
    <lineage>
        <taxon>Eukaryota</taxon>
        <taxon>Metazoa</taxon>
        <taxon>Ecdysozoa</taxon>
        <taxon>Arthropoda</taxon>
        <taxon>Chelicerata</taxon>
        <taxon>Arachnida</taxon>
        <taxon>Acari</taxon>
        <taxon>Parasitiformes</taxon>
        <taxon>Ixodida</taxon>
        <taxon>Ixodoidea</taxon>
        <taxon>Ixodidae</taxon>
        <taxon>Rhipicephalinae</taxon>
        <taxon>Rhipicephalus</taxon>
        <taxon>Boophilus</taxon>
    </lineage>
</organism>
<dbReference type="SUPFAM" id="SSF48371">
    <property type="entry name" value="ARM repeat"/>
    <property type="match status" value="1"/>
</dbReference>
<dbReference type="GO" id="GO:0005829">
    <property type="term" value="C:cytosol"/>
    <property type="evidence" value="ECO:0007669"/>
    <property type="project" value="TreeGrafter"/>
</dbReference>
<dbReference type="EMBL" id="JABSTU010000009">
    <property type="protein sequence ID" value="KAH8021016.1"/>
    <property type="molecule type" value="Genomic_DNA"/>
</dbReference>
<name>A0A9J6DGH7_RHIMP</name>
<dbReference type="AlphaFoldDB" id="A0A9J6DGH7"/>
<dbReference type="GO" id="GO:0006606">
    <property type="term" value="P:protein import into nucleus"/>
    <property type="evidence" value="ECO:0007669"/>
    <property type="project" value="TreeGrafter"/>
</dbReference>
<gene>
    <name evidence="2" type="ORF">HPB51_011795</name>
</gene>
<dbReference type="VEuPathDB" id="VectorBase:LOC119174577"/>
<dbReference type="Pfam" id="PF25758">
    <property type="entry name" value="TPR_IPO11"/>
    <property type="match status" value="1"/>
</dbReference>
<sequence length="201" mass="21780">MLLDPILVSICQDIFKELCRNPLCCGALQQRLLPTIISILQASLDKIPSGLQANGGECIRAYVSVAYDQVAAWRDEQGQTGLYYIVKVAQHLLDPKTPESAAMFVGRLVSAVISKAGLSLGDGTELLLRAVLSKLQQSETLSVIQSLVLVFAHLVHTQMSAVLDFLSGVPGPTGQSALAFVLAEWCSRQALFYGTYETKVR</sequence>
<dbReference type="PANTHER" id="PTHR10997:SF9">
    <property type="entry name" value="IMPORTIN-9"/>
    <property type="match status" value="1"/>
</dbReference>
<evidence type="ECO:0000259" key="1">
    <source>
        <dbReference type="Pfam" id="PF25758"/>
    </source>
</evidence>
<evidence type="ECO:0000313" key="3">
    <source>
        <dbReference type="Proteomes" id="UP000821866"/>
    </source>
</evidence>
<accession>A0A9J6DGH7</accession>
<dbReference type="InterPro" id="IPR011989">
    <property type="entry name" value="ARM-like"/>
</dbReference>
<comment type="caution">
    <text evidence="2">The sequence shown here is derived from an EMBL/GenBank/DDBJ whole genome shotgun (WGS) entry which is preliminary data.</text>
</comment>
<keyword evidence="3" id="KW-1185">Reference proteome</keyword>
<reference evidence="2" key="1">
    <citation type="journal article" date="2020" name="Cell">
        <title>Large-Scale Comparative Analyses of Tick Genomes Elucidate Their Genetic Diversity and Vector Capacities.</title>
        <authorList>
            <consortium name="Tick Genome and Microbiome Consortium (TIGMIC)"/>
            <person name="Jia N."/>
            <person name="Wang J."/>
            <person name="Shi W."/>
            <person name="Du L."/>
            <person name="Sun Y."/>
            <person name="Zhan W."/>
            <person name="Jiang J.F."/>
            <person name="Wang Q."/>
            <person name="Zhang B."/>
            <person name="Ji P."/>
            <person name="Bell-Sakyi L."/>
            <person name="Cui X.M."/>
            <person name="Yuan T.T."/>
            <person name="Jiang B.G."/>
            <person name="Yang W.F."/>
            <person name="Lam T.T."/>
            <person name="Chang Q.C."/>
            <person name="Ding S.J."/>
            <person name="Wang X.J."/>
            <person name="Zhu J.G."/>
            <person name="Ruan X.D."/>
            <person name="Zhao L."/>
            <person name="Wei J.T."/>
            <person name="Ye R.Z."/>
            <person name="Que T.C."/>
            <person name="Du C.H."/>
            <person name="Zhou Y.H."/>
            <person name="Cheng J.X."/>
            <person name="Dai P.F."/>
            <person name="Guo W.B."/>
            <person name="Han X.H."/>
            <person name="Huang E.J."/>
            <person name="Li L.F."/>
            <person name="Wei W."/>
            <person name="Gao Y.C."/>
            <person name="Liu J.Z."/>
            <person name="Shao H.Z."/>
            <person name="Wang X."/>
            <person name="Wang C.C."/>
            <person name="Yang T.C."/>
            <person name="Huo Q.B."/>
            <person name="Li W."/>
            <person name="Chen H.Y."/>
            <person name="Chen S.E."/>
            <person name="Zhou L.G."/>
            <person name="Ni X.B."/>
            <person name="Tian J.H."/>
            <person name="Sheng Y."/>
            <person name="Liu T."/>
            <person name="Pan Y.S."/>
            <person name="Xia L.Y."/>
            <person name="Li J."/>
            <person name="Zhao F."/>
            <person name="Cao W.C."/>
        </authorList>
    </citation>
    <scope>NUCLEOTIDE SEQUENCE</scope>
    <source>
        <strain evidence="2">Rmic-2018</strain>
    </source>
</reference>
<dbReference type="Proteomes" id="UP000821866">
    <property type="component" value="Chromosome 7"/>
</dbReference>
<reference evidence="2" key="2">
    <citation type="submission" date="2021-09" db="EMBL/GenBank/DDBJ databases">
        <authorList>
            <person name="Jia N."/>
            <person name="Wang J."/>
            <person name="Shi W."/>
            <person name="Du L."/>
            <person name="Sun Y."/>
            <person name="Zhan W."/>
            <person name="Jiang J."/>
            <person name="Wang Q."/>
            <person name="Zhang B."/>
            <person name="Ji P."/>
            <person name="Sakyi L.B."/>
            <person name="Cui X."/>
            <person name="Yuan T."/>
            <person name="Jiang B."/>
            <person name="Yang W."/>
            <person name="Lam T.T.-Y."/>
            <person name="Chang Q."/>
            <person name="Ding S."/>
            <person name="Wang X."/>
            <person name="Zhu J."/>
            <person name="Ruan X."/>
            <person name="Zhao L."/>
            <person name="Wei J."/>
            <person name="Que T."/>
            <person name="Du C."/>
            <person name="Cheng J."/>
            <person name="Dai P."/>
            <person name="Han X."/>
            <person name="Huang E."/>
            <person name="Gao Y."/>
            <person name="Liu J."/>
            <person name="Shao H."/>
            <person name="Ye R."/>
            <person name="Li L."/>
            <person name="Wei W."/>
            <person name="Wang X."/>
            <person name="Wang C."/>
            <person name="Huo Q."/>
            <person name="Li W."/>
            <person name="Guo W."/>
            <person name="Chen H."/>
            <person name="Chen S."/>
            <person name="Zhou L."/>
            <person name="Zhou L."/>
            <person name="Ni X."/>
            <person name="Tian J."/>
            <person name="Zhou Y."/>
            <person name="Sheng Y."/>
            <person name="Liu T."/>
            <person name="Pan Y."/>
            <person name="Xia L."/>
            <person name="Li J."/>
            <person name="Zhao F."/>
            <person name="Cao W."/>
        </authorList>
    </citation>
    <scope>NUCLEOTIDE SEQUENCE</scope>
    <source>
        <strain evidence="2">Rmic-2018</strain>
        <tissue evidence="2">Larvae</tissue>
    </source>
</reference>
<dbReference type="Gene3D" id="1.25.10.10">
    <property type="entry name" value="Leucine-rich Repeat Variant"/>
    <property type="match status" value="1"/>
</dbReference>
<dbReference type="InterPro" id="IPR058669">
    <property type="entry name" value="TPR_IPO7/11-like"/>
</dbReference>
<dbReference type="InterPro" id="IPR016024">
    <property type="entry name" value="ARM-type_fold"/>
</dbReference>
<dbReference type="PANTHER" id="PTHR10997">
    <property type="entry name" value="IMPORTIN-7, 8, 11"/>
    <property type="match status" value="1"/>
</dbReference>
<feature type="domain" description="Importin-7/11-like TPR repeats" evidence="1">
    <location>
        <begin position="32"/>
        <end position="199"/>
    </location>
</feature>